<dbReference type="AlphaFoldDB" id="A0A0V0ZTK2"/>
<comment type="caution">
    <text evidence="1">The sequence shown here is derived from an EMBL/GenBank/DDBJ whole genome shotgun (WGS) entry which is preliminary data.</text>
</comment>
<dbReference type="Proteomes" id="UP000054783">
    <property type="component" value="Unassembled WGS sequence"/>
</dbReference>
<keyword evidence="2" id="KW-1185">Reference proteome</keyword>
<name>A0A0V0ZTK2_9BILA</name>
<organism evidence="1 2">
    <name type="scientific">Trichinella patagoniensis</name>
    <dbReference type="NCBI Taxonomy" id="990121"/>
    <lineage>
        <taxon>Eukaryota</taxon>
        <taxon>Metazoa</taxon>
        <taxon>Ecdysozoa</taxon>
        <taxon>Nematoda</taxon>
        <taxon>Enoplea</taxon>
        <taxon>Dorylaimia</taxon>
        <taxon>Trichinellida</taxon>
        <taxon>Trichinellidae</taxon>
        <taxon>Trichinella</taxon>
    </lineage>
</organism>
<evidence type="ECO:0000313" key="1">
    <source>
        <dbReference type="EMBL" id="KRY15612.1"/>
    </source>
</evidence>
<evidence type="ECO:0000313" key="2">
    <source>
        <dbReference type="Proteomes" id="UP000054783"/>
    </source>
</evidence>
<protein>
    <submittedName>
        <fullName evidence="1">Uncharacterized protein</fullName>
    </submittedName>
</protein>
<gene>
    <name evidence="1" type="ORF">T12_3666</name>
</gene>
<accession>A0A0V0ZTK2</accession>
<sequence>MTHLAFRRDIAAHLLRARPLQILRPERHVWQTASPDRFPNISSAAQYHDEINTVYCFHEDSAVYNIPKWVHDKKQLSKYHIKISKSEMKTIHKQMNRNHKKSNENVIVKLRYIIDSFPSYLDLNQQLSKLRCCLNAVYQFL</sequence>
<reference evidence="1 2" key="1">
    <citation type="submission" date="2015-01" db="EMBL/GenBank/DDBJ databases">
        <title>Evolution of Trichinella species and genotypes.</title>
        <authorList>
            <person name="Korhonen P.K."/>
            <person name="Edoardo P."/>
            <person name="Giuseppe L.R."/>
            <person name="Gasser R.B."/>
        </authorList>
    </citation>
    <scope>NUCLEOTIDE SEQUENCE [LARGE SCALE GENOMIC DNA]</scope>
    <source>
        <strain evidence="1">ISS2496</strain>
    </source>
</reference>
<dbReference type="EMBL" id="JYDQ01000092">
    <property type="protein sequence ID" value="KRY15612.1"/>
    <property type="molecule type" value="Genomic_DNA"/>
</dbReference>
<proteinExistence type="predicted"/>